<dbReference type="Proteomes" id="UP001054889">
    <property type="component" value="Unassembled WGS sequence"/>
</dbReference>
<evidence type="ECO:0000313" key="1">
    <source>
        <dbReference type="EMBL" id="GJM90965.1"/>
    </source>
</evidence>
<protein>
    <submittedName>
        <fullName evidence="1">Uncharacterized protein</fullName>
    </submittedName>
</protein>
<gene>
    <name evidence="1" type="primary">ga07295</name>
    <name evidence="1" type="ORF">PR202_ga07295</name>
</gene>
<reference evidence="1" key="1">
    <citation type="journal article" date="2018" name="DNA Res.">
        <title>Multiple hybrid de novo genome assembly of finger millet, an orphan allotetraploid crop.</title>
        <authorList>
            <person name="Hatakeyama M."/>
            <person name="Aluri S."/>
            <person name="Balachadran M.T."/>
            <person name="Sivarajan S.R."/>
            <person name="Patrignani A."/>
            <person name="Gruter S."/>
            <person name="Poveda L."/>
            <person name="Shimizu-Inatsugi R."/>
            <person name="Baeten J."/>
            <person name="Francoijs K.J."/>
            <person name="Nataraja K.N."/>
            <person name="Reddy Y.A.N."/>
            <person name="Phadnis S."/>
            <person name="Ravikumar R.L."/>
            <person name="Schlapbach R."/>
            <person name="Sreeman S.M."/>
            <person name="Shimizu K.K."/>
        </authorList>
    </citation>
    <scope>NUCLEOTIDE SEQUENCE</scope>
</reference>
<dbReference type="AlphaFoldDB" id="A0AAV5BZ87"/>
<keyword evidence="2" id="KW-1185">Reference proteome</keyword>
<dbReference type="EMBL" id="BQKI01000003">
    <property type="protein sequence ID" value="GJM90965.1"/>
    <property type="molecule type" value="Genomic_DNA"/>
</dbReference>
<organism evidence="1 2">
    <name type="scientific">Eleusine coracana subsp. coracana</name>
    <dbReference type="NCBI Taxonomy" id="191504"/>
    <lineage>
        <taxon>Eukaryota</taxon>
        <taxon>Viridiplantae</taxon>
        <taxon>Streptophyta</taxon>
        <taxon>Embryophyta</taxon>
        <taxon>Tracheophyta</taxon>
        <taxon>Spermatophyta</taxon>
        <taxon>Magnoliopsida</taxon>
        <taxon>Liliopsida</taxon>
        <taxon>Poales</taxon>
        <taxon>Poaceae</taxon>
        <taxon>PACMAD clade</taxon>
        <taxon>Chloridoideae</taxon>
        <taxon>Cynodonteae</taxon>
        <taxon>Eleusininae</taxon>
        <taxon>Eleusine</taxon>
    </lineage>
</organism>
<comment type="caution">
    <text evidence="1">The sequence shown here is derived from an EMBL/GenBank/DDBJ whole genome shotgun (WGS) entry which is preliminary data.</text>
</comment>
<proteinExistence type="predicted"/>
<sequence length="137" mass="15766">MFDADITNMSNMKILEKIGKLAADCLKSDLSKRPEMKYVVQRLYMLTEKYHEKGEEETGISGIRGAKTSSRESTVTLNRRGSWDIFNRNARSNYYSRNGSAILENTETVKIFKKEELKPIIKYSNIIMGGGRFYSVY</sequence>
<name>A0AAV5BZ87_ELECO</name>
<evidence type="ECO:0000313" key="2">
    <source>
        <dbReference type="Proteomes" id="UP001054889"/>
    </source>
</evidence>
<reference evidence="1" key="2">
    <citation type="submission" date="2021-12" db="EMBL/GenBank/DDBJ databases">
        <title>Resequencing data analysis of finger millet.</title>
        <authorList>
            <person name="Hatakeyama M."/>
            <person name="Aluri S."/>
            <person name="Balachadran M.T."/>
            <person name="Sivarajan S.R."/>
            <person name="Poveda L."/>
            <person name="Shimizu-Inatsugi R."/>
            <person name="Schlapbach R."/>
            <person name="Sreeman S.M."/>
            <person name="Shimizu K.K."/>
        </authorList>
    </citation>
    <scope>NUCLEOTIDE SEQUENCE</scope>
</reference>
<accession>A0AAV5BZ87</accession>